<dbReference type="Pfam" id="PF10228">
    <property type="entry name" value="HPF1"/>
    <property type="match status" value="1"/>
</dbReference>
<dbReference type="Proteomes" id="UP000694871">
    <property type="component" value="Unplaced"/>
</dbReference>
<dbReference type="PANTHER" id="PTHR13386">
    <property type="entry name" value="HISTONE PARYLATION FACTOR 1"/>
    <property type="match status" value="1"/>
</dbReference>
<dbReference type="InterPro" id="IPR019361">
    <property type="entry name" value="HPF1"/>
</dbReference>
<evidence type="ECO:0000256" key="5">
    <source>
        <dbReference type="ARBA" id="ARBA00023242"/>
    </source>
</evidence>
<comment type="similarity">
    <text evidence="3">Belongs to the HPF1 family.</text>
</comment>
<evidence type="ECO:0000313" key="7">
    <source>
        <dbReference type="RefSeq" id="XP_015271716.1"/>
    </source>
</evidence>
<accession>A0ABM1KDC9</accession>
<evidence type="ECO:0000256" key="3">
    <source>
        <dbReference type="ARBA" id="ARBA00010803"/>
    </source>
</evidence>
<dbReference type="GeneID" id="107114664"/>
<reference evidence="7" key="1">
    <citation type="submission" date="2025-08" db="UniProtKB">
        <authorList>
            <consortium name="RefSeq"/>
        </authorList>
    </citation>
    <scope>IDENTIFICATION</scope>
</reference>
<gene>
    <name evidence="7" type="primary">LOC107114664</name>
</gene>
<organism evidence="6 7">
    <name type="scientific">Gekko japonicus</name>
    <name type="common">Schlegel's Japanese gecko</name>
    <dbReference type="NCBI Taxonomy" id="146911"/>
    <lineage>
        <taxon>Eukaryota</taxon>
        <taxon>Metazoa</taxon>
        <taxon>Chordata</taxon>
        <taxon>Craniata</taxon>
        <taxon>Vertebrata</taxon>
        <taxon>Euteleostomi</taxon>
        <taxon>Lepidosauria</taxon>
        <taxon>Squamata</taxon>
        <taxon>Bifurcata</taxon>
        <taxon>Gekkota</taxon>
        <taxon>Gekkonidae</taxon>
        <taxon>Gekkoninae</taxon>
        <taxon>Gekko</taxon>
    </lineage>
</organism>
<sequence>MTGGGKRRSRAAVQGLEQCEKTRNVKKRRSSETDISSHLYHEVETCYRLKMPEDFYHFWKFCEELDPDKPCDALQSSIGLQLVGPYDILAGKHKKANKSGDVNFNLHWRFFYDPPEFQTVLTGDRKMQYHVGYFRDMPDELPVWLGENEAKKGCTISQVGDNIFAAVKLFLSRKLKELPDKKKSGILKAIDEKLTETAKRMGYSLEQKTVMMKQRDKKVVTKSFHGAGLFVPVDKNGVGYRELPEANASLKRICKAIVDAPNDDQRLKAFAPIQEMLTFVQFANDECDYGMGYELGIDLFCYGSHYFHKIIGQLLPLAYNLLKRTLFAEIIEAHLGDRREENVDQLAV</sequence>
<dbReference type="PANTHER" id="PTHR13386:SF1">
    <property type="entry name" value="HISTONE PARYLATION FACTOR 1"/>
    <property type="match status" value="1"/>
</dbReference>
<protein>
    <submittedName>
        <fullName evidence="7">UPF0609 protein C4orf27 homolog</fullName>
    </submittedName>
</protein>
<evidence type="ECO:0000256" key="4">
    <source>
        <dbReference type="ARBA" id="ARBA00022454"/>
    </source>
</evidence>
<dbReference type="RefSeq" id="XP_015271716.1">
    <property type="nucleotide sequence ID" value="XM_015416230.1"/>
</dbReference>
<keyword evidence="5" id="KW-0539">Nucleus</keyword>
<name>A0ABM1KDC9_GEKJA</name>
<keyword evidence="4" id="KW-0158">Chromosome</keyword>
<evidence type="ECO:0000256" key="1">
    <source>
        <dbReference type="ARBA" id="ARBA00004123"/>
    </source>
</evidence>
<keyword evidence="6" id="KW-1185">Reference proteome</keyword>
<evidence type="ECO:0000313" key="6">
    <source>
        <dbReference type="Proteomes" id="UP000694871"/>
    </source>
</evidence>
<evidence type="ECO:0000256" key="2">
    <source>
        <dbReference type="ARBA" id="ARBA00004286"/>
    </source>
</evidence>
<proteinExistence type="inferred from homology"/>
<comment type="subcellular location">
    <subcellularLocation>
        <location evidence="2">Chromosome</location>
    </subcellularLocation>
    <subcellularLocation>
        <location evidence="1">Nucleus</location>
    </subcellularLocation>
</comment>